<reference evidence="1 2" key="1">
    <citation type="submission" date="2015-09" db="EMBL/GenBank/DDBJ databases">
        <authorList>
            <consortium name="Pathogen Informatics"/>
        </authorList>
    </citation>
    <scope>NUCLEOTIDE SEQUENCE [LARGE SCALE GENOMIC DNA]</scope>
    <source>
        <strain evidence="1 2">2789STDY5608822</strain>
    </source>
</reference>
<proteinExistence type="predicted"/>
<gene>
    <name evidence="1" type="ORF">ERS852380_01424</name>
</gene>
<accession>A0A8D9P1D8</accession>
<protein>
    <submittedName>
        <fullName evidence="1">Uncharacterized protein</fullName>
    </submittedName>
</protein>
<evidence type="ECO:0000313" key="2">
    <source>
        <dbReference type="Proteomes" id="UP000095455"/>
    </source>
</evidence>
<dbReference type="EMBL" id="CYYK01000004">
    <property type="protein sequence ID" value="CUO01713.1"/>
    <property type="molecule type" value="Genomic_DNA"/>
</dbReference>
<dbReference type="Proteomes" id="UP000095455">
    <property type="component" value="Unassembled WGS sequence"/>
</dbReference>
<name>A0A8D9P1D8_PARDI</name>
<comment type="caution">
    <text evidence="1">The sequence shown here is derived from an EMBL/GenBank/DDBJ whole genome shotgun (WGS) entry which is preliminary data.</text>
</comment>
<evidence type="ECO:0000313" key="1">
    <source>
        <dbReference type="EMBL" id="CUO01713.1"/>
    </source>
</evidence>
<sequence>MAQIYKLFNINTLKNTIVIFEKHVRVSVKSRTCFSGNTYDFLQHHSIRSKSVHENIR</sequence>
<organism evidence="1 2">
    <name type="scientific">Parabacteroides distasonis</name>
    <dbReference type="NCBI Taxonomy" id="823"/>
    <lineage>
        <taxon>Bacteria</taxon>
        <taxon>Pseudomonadati</taxon>
        <taxon>Bacteroidota</taxon>
        <taxon>Bacteroidia</taxon>
        <taxon>Bacteroidales</taxon>
        <taxon>Tannerellaceae</taxon>
        <taxon>Parabacteroides</taxon>
    </lineage>
</organism>
<dbReference type="AlphaFoldDB" id="A0A8D9P1D8"/>